<gene>
    <name evidence="1" type="ORF">KIN20_002701</name>
</gene>
<dbReference type="EMBL" id="JAHQIW010000353">
    <property type="protein sequence ID" value="KAJ1347603.1"/>
    <property type="molecule type" value="Genomic_DNA"/>
</dbReference>
<proteinExistence type="predicted"/>
<organism evidence="1 2">
    <name type="scientific">Parelaphostrongylus tenuis</name>
    <name type="common">Meningeal worm</name>
    <dbReference type="NCBI Taxonomy" id="148309"/>
    <lineage>
        <taxon>Eukaryota</taxon>
        <taxon>Metazoa</taxon>
        <taxon>Ecdysozoa</taxon>
        <taxon>Nematoda</taxon>
        <taxon>Chromadorea</taxon>
        <taxon>Rhabditida</taxon>
        <taxon>Rhabditina</taxon>
        <taxon>Rhabditomorpha</taxon>
        <taxon>Strongyloidea</taxon>
        <taxon>Metastrongylidae</taxon>
        <taxon>Parelaphostrongylus</taxon>
    </lineage>
</organism>
<evidence type="ECO:0000313" key="2">
    <source>
        <dbReference type="Proteomes" id="UP001196413"/>
    </source>
</evidence>
<dbReference type="Proteomes" id="UP001196413">
    <property type="component" value="Unassembled WGS sequence"/>
</dbReference>
<evidence type="ECO:0000313" key="1">
    <source>
        <dbReference type="EMBL" id="KAJ1347603.1"/>
    </source>
</evidence>
<dbReference type="AlphaFoldDB" id="A0AAD5LYY5"/>
<accession>A0AAD5LYY5</accession>
<comment type="caution">
    <text evidence="1">The sequence shown here is derived from an EMBL/GenBank/DDBJ whole genome shotgun (WGS) entry which is preliminary data.</text>
</comment>
<sequence length="72" mass="8464">MDNFREQLAVNSIHSTSEWNECCHFKLALGTDDRVRIPAEWYKRIRLSMVMGIMNELGFAGVQSFWAIKERE</sequence>
<keyword evidence="2" id="KW-1185">Reference proteome</keyword>
<name>A0AAD5LYY5_PARTN</name>
<protein>
    <submittedName>
        <fullName evidence="1">Uncharacterized protein</fullName>
    </submittedName>
</protein>
<reference evidence="1" key="1">
    <citation type="submission" date="2021-06" db="EMBL/GenBank/DDBJ databases">
        <title>Parelaphostrongylus tenuis whole genome reference sequence.</title>
        <authorList>
            <person name="Garwood T.J."/>
            <person name="Larsen P.A."/>
            <person name="Fountain-Jones N.M."/>
            <person name="Garbe J.R."/>
            <person name="Macchietto M.G."/>
            <person name="Kania S.A."/>
            <person name="Gerhold R.W."/>
            <person name="Richards J.E."/>
            <person name="Wolf T.M."/>
        </authorList>
    </citation>
    <scope>NUCLEOTIDE SEQUENCE</scope>
    <source>
        <strain evidence="1">MNPRO001-30</strain>
        <tissue evidence="1">Meninges</tissue>
    </source>
</reference>